<evidence type="ECO:0000259" key="2">
    <source>
        <dbReference type="SMART" id="SM00014"/>
    </source>
</evidence>
<dbReference type="Gene3D" id="1.20.144.10">
    <property type="entry name" value="Phosphatidic acid phosphatase type 2/haloperoxidase"/>
    <property type="match status" value="2"/>
</dbReference>
<evidence type="ECO:0000313" key="3">
    <source>
        <dbReference type="EMBL" id="OGY58129.1"/>
    </source>
</evidence>
<dbReference type="InterPro" id="IPR000326">
    <property type="entry name" value="PAP2/HPO"/>
</dbReference>
<feature type="domain" description="Phosphatidic acid phosphatase type 2/haloperoxidase" evidence="2">
    <location>
        <begin position="158"/>
        <end position="269"/>
    </location>
</feature>
<feature type="transmembrane region" description="Helical" evidence="1">
    <location>
        <begin position="125"/>
        <end position="152"/>
    </location>
</feature>
<dbReference type="InterPro" id="IPR025902">
    <property type="entry name" value="LssY-like-C_dom"/>
</dbReference>
<feature type="transmembrane region" description="Helical" evidence="1">
    <location>
        <begin position="6"/>
        <end position="21"/>
    </location>
</feature>
<dbReference type="Proteomes" id="UP000178651">
    <property type="component" value="Unassembled WGS sequence"/>
</dbReference>
<gene>
    <name evidence="3" type="ORF">A3D47_00280</name>
</gene>
<protein>
    <recommendedName>
        <fullName evidence="2">Phosphatidic acid phosphatase type 2/haloperoxidase domain-containing protein</fullName>
    </recommendedName>
</protein>
<feature type="transmembrane region" description="Helical" evidence="1">
    <location>
        <begin position="295"/>
        <end position="315"/>
    </location>
</feature>
<dbReference type="AlphaFoldDB" id="A0A1G1Z113"/>
<dbReference type="Pfam" id="PF14067">
    <property type="entry name" value="LssY_C"/>
    <property type="match status" value="1"/>
</dbReference>
<evidence type="ECO:0000256" key="1">
    <source>
        <dbReference type="SAM" id="Phobius"/>
    </source>
</evidence>
<organism evidence="3 4">
    <name type="scientific">Candidatus Colwellbacteria bacterium RIFCSPHIGHO2_02_FULL_43_15</name>
    <dbReference type="NCBI Taxonomy" id="1797686"/>
    <lineage>
        <taxon>Bacteria</taxon>
        <taxon>Candidatus Colwelliibacteriota</taxon>
    </lineage>
</organism>
<keyword evidence="1" id="KW-1133">Transmembrane helix</keyword>
<evidence type="ECO:0000313" key="4">
    <source>
        <dbReference type="Proteomes" id="UP000178651"/>
    </source>
</evidence>
<feature type="transmembrane region" description="Helical" evidence="1">
    <location>
        <begin position="159"/>
        <end position="179"/>
    </location>
</feature>
<keyword evidence="1" id="KW-0812">Transmembrane</keyword>
<dbReference type="PANTHER" id="PTHR14969">
    <property type="entry name" value="SPHINGOSINE-1-PHOSPHATE PHOSPHOHYDROLASE"/>
    <property type="match status" value="1"/>
</dbReference>
<accession>A0A1G1Z113</accession>
<dbReference type="InterPro" id="IPR036938">
    <property type="entry name" value="PAP2/HPO_sf"/>
</dbReference>
<proteinExistence type="predicted"/>
<keyword evidence="1" id="KW-0472">Membrane</keyword>
<reference evidence="3 4" key="1">
    <citation type="journal article" date="2016" name="Nat. Commun.">
        <title>Thousands of microbial genomes shed light on interconnected biogeochemical processes in an aquifer system.</title>
        <authorList>
            <person name="Anantharaman K."/>
            <person name="Brown C.T."/>
            <person name="Hug L.A."/>
            <person name="Sharon I."/>
            <person name="Castelle C.J."/>
            <person name="Probst A.J."/>
            <person name="Thomas B.C."/>
            <person name="Singh A."/>
            <person name="Wilkins M.J."/>
            <person name="Karaoz U."/>
            <person name="Brodie E.L."/>
            <person name="Williams K.H."/>
            <person name="Hubbard S.S."/>
            <person name="Banfield J.F."/>
        </authorList>
    </citation>
    <scope>NUCLEOTIDE SEQUENCE [LARGE SCALE GENOMIC DNA]</scope>
</reference>
<dbReference type="Pfam" id="PF01569">
    <property type="entry name" value="PAP2"/>
    <property type="match status" value="1"/>
</dbReference>
<comment type="caution">
    <text evidence="3">The sequence shown here is derived from an EMBL/GenBank/DDBJ whole genome shotgun (WGS) entry which is preliminary data.</text>
</comment>
<feature type="transmembrane region" description="Helical" evidence="1">
    <location>
        <begin position="228"/>
        <end position="248"/>
    </location>
</feature>
<feature type="transmembrane region" description="Helical" evidence="1">
    <location>
        <begin position="254"/>
        <end position="275"/>
    </location>
</feature>
<name>A0A1G1Z113_9BACT</name>
<sequence>MSHYFLISFLIVSLFISWLIIKHSRAFVRLVKSIFISSRKDIVANPDVMKMVSRHPHLFGFLKQRLNRKSFYGLPLTLLSLVLFYALLLFVGVIQDIITSDPLALTDVRIANLLYAFRNDEALSFFTWVTTLGSAPIIITSSIAFSIVLWIWKKHKYLLPFWLTLAGAQLFSSLGKVVIRRPRPELAFYNEHTFSFPSGHAALSVVFYGFIAYFLFRSIKKWEKKVAVLCAALFIISLIGFSRIYIGVHFLSDVWGGYLLGAIWLVIGITVSEIINRRNPVVSGELHWSVRETKAISIGLLTIGLLIYVVFAMYYRPLINNERVTEQIVVTNDIIKTLDEENLSRYSETLGGNNQEPLNIIITAKDDNELISVMRQAGWSLADPVTLPSLVAMAKAALYKENYSTAPMTPSFWNTRVHDFGFEKPTEAMSARERHHFRIWRTSIIMPNGYHVYVSTGSLDAGIYWFVAHRIAPDIDTERELLFNDLNSTGMVLNSDKIQLVAPTIGNNFIGNQFFTDGKTYLIALK</sequence>
<dbReference type="SUPFAM" id="SSF48317">
    <property type="entry name" value="Acid phosphatase/Vanadium-dependent haloperoxidase"/>
    <property type="match status" value="1"/>
</dbReference>
<dbReference type="CDD" id="cd03392">
    <property type="entry name" value="PAP2_like_2"/>
    <property type="match status" value="1"/>
</dbReference>
<dbReference type="EMBL" id="MHIU01000004">
    <property type="protein sequence ID" value="OGY58129.1"/>
    <property type="molecule type" value="Genomic_DNA"/>
</dbReference>
<feature type="transmembrane region" description="Helical" evidence="1">
    <location>
        <begin position="71"/>
        <end position="94"/>
    </location>
</feature>
<dbReference type="PANTHER" id="PTHR14969:SF13">
    <property type="entry name" value="AT30094P"/>
    <property type="match status" value="1"/>
</dbReference>
<feature type="transmembrane region" description="Helical" evidence="1">
    <location>
        <begin position="199"/>
        <end position="216"/>
    </location>
</feature>
<dbReference type="SMART" id="SM00014">
    <property type="entry name" value="acidPPc"/>
    <property type="match status" value="1"/>
</dbReference>